<organism evidence="1">
    <name type="scientific">Anguilla anguilla</name>
    <name type="common">European freshwater eel</name>
    <name type="synonym">Muraena anguilla</name>
    <dbReference type="NCBI Taxonomy" id="7936"/>
    <lineage>
        <taxon>Eukaryota</taxon>
        <taxon>Metazoa</taxon>
        <taxon>Chordata</taxon>
        <taxon>Craniata</taxon>
        <taxon>Vertebrata</taxon>
        <taxon>Euteleostomi</taxon>
        <taxon>Actinopterygii</taxon>
        <taxon>Neopterygii</taxon>
        <taxon>Teleostei</taxon>
        <taxon>Anguilliformes</taxon>
        <taxon>Anguillidae</taxon>
        <taxon>Anguilla</taxon>
    </lineage>
</organism>
<name>A0A0E9RC18_ANGAN</name>
<evidence type="ECO:0000313" key="1">
    <source>
        <dbReference type="EMBL" id="JAH26649.1"/>
    </source>
</evidence>
<accession>A0A0E9RC18</accession>
<reference evidence="1" key="1">
    <citation type="submission" date="2014-11" db="EMBL/GenBank/DDBJ databases">
        <authorList>
            <person name="Amaro Gonzalez C."/>
        </authorList>
    </citation>
    <scope>NUCLEOTIDE SEQUENCE</scope>
</reference>
<proteinExistence type="predicted"/>
<protein>
    <submittedName>
        <fullName evidence="1">Uncharacterized protein</fullName>
    </submittedName>
</protein>
<dbReference type="AlphaFoldDB" id="A0A0E9RC18"/>
<reference evidence="1" key="2">
    <citation type="journal article" date="2015" name="Fish Shellfish Immunol.">
        <title>Early steps in the European eel (Anguilla anguilla)-Vibrio vulnificus interaction in the gills: Role of the RtxA13 toxin.</title>
        <authorList>
            <person name="Callol A."/>
            <person name="Pajuelo D."/>
            <person name="Ebbesson L."/>
            <person name="Teles M."/>
            <person name="MacKenzie S."/>
            <person name="Amaro C."/>
        </authorList>
    </citation>
    <scope>NUCLEOTIDE SEQUENCE</scope>
</reference>
<dbReference type="EMBL" id="GBXM01081928">
    <property type="protein sequence ID" value="JAH26649.1"/>
    <property type="molecule type" value="Transcribed_RNA"/>
</dbReference>
<sequence length="34" mass="3583">MSPSPPAAFKTDPSFHAFITASAVKKEGPTFAVF</sequence>